<dbReference type="Pfam" id="PF12706">
    <property type="entry name" value="Lactamase_B_2"/>
    <property type="match status" value="1"/>
</dbReference>
<dbReference type="InterPro" id="IPR024884">
    <property type="entry name" value="NAPE-PLD"/>
</dbReference>
<keyword evidence="1" id="KW-0732">Signal</keyword>
<dbReference type="AlphaFoldDB" id="A0A376BV47"/>
<dbReference type="GO" id="GO:0005737">
    <property type="term" value="C:cytoplasm"/>
    <property type="evidence" value="ECO:0007669"/>
    <property type="project" value="TreeGrafter"/>
</dbReference>
<name>A0A376BV47_9NEIS</name>
<dbReference type="InterPro" id="IPR036866">
    <property type="entry name" value="RibonucZ/Hydroxyglut_hydro"/>
</dbReference>
<dbReference type="RefSeq" id="WP_211249419.1">
    <property type="nucleotide sequence ID" value="NZ_CP091519.2"/>
</dbReference>
<evidence type="ECO:0000313" key="3">
    <source>
        <dbReference type="EMBL" id="SSY80688.1"/>
    </source>
</evidence>
<feature type="domain" description="Metallo-beta-lactamase" evidence="2">
    <location>
        <begin position="118"/>
        <end position="314"/>
    </location>
</feature>
<dbReference type="PANTHER" id="PTHR15032:SF4">
    <property type="entry name" value="N-ACYL-PHOSPHATIDYLETHANOLAMINE-HYDROLYZING PHOSPHOLIPASE D"/>
    <property type="match status" value="1"/>
</dbReference>
<dbReference type="PANTHER" id="PTHR15032">
    <property type="entry name" value="N-ACYL-PHOSPHATIDYLETHANOLAMINE-HYDROLYZING PHOSPHOLIPASE D"/>
    <property type="match status" value="1"/>
</dbReference>
<dbReference type="SUPFAM" id="SSF56281">
    <property type="entry name" value="Metallo-hydrolase/oxidoreductase"/>
    <property type="match status" value="1"/>
</dbReference>
<evidence type="ECO:0000313" key="4">
    <source>
        <dbReference type="Proteomes" id="UP000254209"/>
    </source>
</evidence>
<feature type="signal peptide" evidence="1">
    <location>
        <begin position="1"/>
        <end position="26"/>
    </location>
</feature>
<dbReference type="Proteomes" id="UP000254209">
    <property type="component" value="Unassembled WGS sequence"/>
</dbReference>
<gene>
    <name evidence="3" type="ORF">NCTC10283_02249</name>
</gene>
<reference evidence="3 4" key="1">
    <citation type="submission" date="2018-06" db="EMBL/GenBank/DDBJ databases">
        <authorList>
            <consortium name="Pathogen Informatics"/>
            <person name="Doyle S."/>
        </authorList>
    </citation>
    <scope>NUCLEOTIDE SEQUENCE [LARGE SCALE GENOMIC DNA]</scope>
    <source>
        <strain evidence="3 4">NCTC10283</strain>
    </source>
</reference>
<dbReference type="Gene3D" id="3.60.15.10">
    <property type="entry name" value="Ribonuclease Z/Hydroxyacylglutathione hydrolase-like"/>
    <property type="match status" value="1"/>
</dbReference>
<keyword evidence="3" id="KW-0378">Hydrolase</keyword>
<feature type="chain" id="PRO_5016681875" evidence="1">
    <location>
        <begin position="27"/>
        <end position="365"/>
    </location>
</feature>
<dbReference type="GO" id="GO:0008270">
    <property type="term" value="F:zinc ion binding"/>
    <property type="evidence" value="ECO:0007669"/>
    <property type="project" value="InterPro"/>
</dbReference>
<dbReference type="EMBL" id="UFSO01000003">
    <property type="protein sequence ID" value="SSY80688.1"/>
    <property type="molecule type" value="Genomic_DNA"/>
</dbReference>
<evidence type="ECO:0000259" key="2">
    <source>
        <dbReference type="Pfam" id="PF12706"/>
    </source>
</evidence>
<sequence>MMKFKNLFKKRILIPLALLGVFGAYTAETYIAFPTYPASDHYDAASGRFHNNPPSRAVAKVGLTAALWKMVFHERAMHPPRALPMQTPDWQAFFKPSEQAKFVWFGHSTLFVRLNGKTILIDPVYDNTPSPVGLMMHRFQPPPVALADLPPIDVVVYSHVHYDHLDSKVVEYFAQNQPNIQFITPLGVGEYLKKWGIAPHNIRELDWWQSVDLFGTTFHAVPARHDASRSLYDKNKSLWAGWVLQTPIEKIYYSGDSSYSPNFAEIGRRLGGFDWVFMENGQYNQPWEDSHMFPAQTIQAVLDVNAKRFVPVHWAAYPLSVHGWDESVRESAKIAAEKNVPMVTPIMGQVFDAQTQTEKWWETVK</sequence>
<keyword evidence="4" id="KW-1185">Reference proteome</keyword>
<dbReference type="STRING" id="1120980.GCA_000745955_00599"/>
<evidence type="ECO:0000256" key="1">
    <source>
        <dbReference type="SAM" id="SignalP"/>
    </source>
</evidence>
<dbReference type="PIRSF" id="PIRSF038896">
    <property type="entry name" value="NAPE-PLD"/>
    <property type="match status" value="1"/>
</dbReference>
<dbReference type="GO" id="GO:0070290">
    <property type="term" value="F:N-acylphosphatidylethanolamine-specific phospholipase D activity"/>
    <property type="evidence" value="ECO:0007669"/>
    <property type="project" value="InterPro"/>
</dbReference>
<accession>A0A376BV47</accession>
<dbReference type="InterPro" id="IPR001279">
    <property type="entry name" value="Metallo-B-lactamas"/>
</dbReference>
<proteinExistence type="predicted"/>
<protein>
    <submittedName>
        <fullName evidence="3">Metal-dependent hydrolase</fullName>
    </submittedName>
</protein>
<organism evidence="3 4">
    <name type="scientific">Alysiella crassa</name>
    <dbReference type="NCBI Taxonomy" id="153491"/>
    <lineage>
        <taxon>Bacteria</taxon>
        <taxon>Pseudomonadati</taxon>
        <taxon>Pseudomonadota</taxon>
        <taxon>Betaproteobacteria</taxon>
        <taxon>Neisseriales</taxon>
        <taxon>Neisseriaceae</taxon>
        <taxon>Alysiella</taxon>
    </lineage>
</organism>